<dbReference type="AlphaFoldDB" id="A0A485M2C7"/>
<sequence>METVPEVLSGVRVDATYINAVTTVAARRCCGLELSKNLFFSILVCQSPVPGRT</sequence>
<accession>A0A485M2C7</accession>
<name>A0A485M2C7_9ZZZZ</name>
<proteinExistence type="predicted"/>
<reference evidence="1" key="1">
    <citation type="submission" date="2019-03" db="EMBL/GenBank/DDBJ databases">
        <authorList>
            <person name="Hao L."/>
        </authorList>
    </citation>
    <scope>NUCLEOTIDE SEQUENCE</scope>
</reference>
<dbReference type="EMBL" id="CAADRN010000189">
    <property type="protein sequence ID" value="VFU14798.1"/>
    <property type="molecule type" value="Genomic_DNA"/>
</dbReference>
<evidence type="ECO:0000313" key="1">
    <source>
        <dbReference type="EMBL" id="VFU14798.1"/>
    </source>
</evidence>
<gene>
    <name evidence="1" type="ORF">SCFA_2690003</name>
</gene>
<organism evidence="1">
    <name type="scientific">anaerobic digester metagenome</name>
    <dbReference type="NCBI Taxonomy" id="1263854"/>
    <lineage>
        <taxon>unclassified sequences</taxon>
        <taxon>metagenomes</taxon>
        <taxon>ecological metagenomes</taxon>
    </lineage>
</organism>
<protein>
    <submittedName>
        <fullName evidence="1">Uncharacterized protein</fullName>
    </submittedName>
</protein>